<gene>
    <name evidence="2" type="ORF">QRD39_02615</name>
</gene>
<dbReference type="Proteomes" id="UP001529255">
    <property type="component" value="Unassembled WGS sequence"/>
</dbReference>
<organism evidence="2 3">
    <name type="scientific">Streptococcus raffinosi</name>
    <dbReference type="NCBI Taxonomy" id="3053355"/>
    <lineage>
        <taxon>Bacteria</taxon>
        <taxon>Bacillati</taxon>
        <taxon>Bacillota</taxon>
        <taxon>Bacilli</taxon>
        <taxon>Lactobacillales</taxon>
        <taxon>Streptococcaceae</taxon>
        <taxon>Streptococcus</taxon>
    </lineage>
</organism>
<protein>
    <submittedName>
        <fullName evidence="2">DNA-directed RNA polymerase subunit beta</fullName>
    </submittedName>
</protein>
<keyword evidence="3" id="KW-1185">Reference proteome</keyword>
<evidence type="ECO:0000256" key="1">
    <source>
        <dbReference type="SAM" id="Phobius"/>
    </source>
</evidence>
<keyword evidence="1" id="KW-0472">Membrane</keyword>
<keyword evidence="1" id="KW-0812">Transmembrane</keyword>
<comment type="caution">
    <text evidence="2">The sequence shown here is derived from an EMBL/GenBank/DDBJ whole genome shotgun (WGS) entry which is preliminary data.</text>
</comment>
<reference evidence="2 3" key="1">
    <citation type="submission" date="2023-06" db="EMBL/GenBank/DDBJ databases">
        <title>A potential novel species of Streptococcus isolated from human milk sample.</title>
        <authorList>
            <person name="Nguyen H.V."/>
            <person name="Trinh A.T.V."/>
            <person name="Hoang A.T.L."/>
            <person name="Bui L.N.H."/>
            <person name="Tran Q.T.L."/>
            <person name="Trinh T."/>
        </authorList>
    </citation>
    <scope>NUCLEOTIDE SEQUENCE [LARGE SCALE GENOMIC DNA]</scope>
    <source>
        <strain evidence="2 3">VTCC 12812</strain>
    </source>
</reference>
<keyword evidence="1" id="KW-1133">Transmembrane helix</keyword>
<dbReference type="InterPro" id="IPR024596">
    <property type="entry name" value="RNApol_su_b/EpuA"/>
</dbReference>
<dbReference type="GO" id="GO:0000428">
    <property type="term" value="C:DNA-directed RNA polymerase complex"/>
    <property type="evidence" value="ECO:0007669"/>
    <property type="project" value="UniProtKB-KW"/>
</dbReference>
<dbReference type="Pfam" id="PF11772">
    <property type="entry name" value="EpuA"/>
    <property type="match status" value="1"/>
</dbReference>
<dbReference type="EMBL" id="JASUZV010000003">
    <property type="protein sequence ID" value="MDL5043001.1"/>
    <property type="molecule type" value="Genomic_DNA"/>
</dbReference>
<sequence>METGKGYVFRQLLLVLIVCLVSLAFLALGLMVGYAVLGEGKDPINILKPETWQAIVAKFTGK</sequence>
<evidence type="ECO:0000313" key="2">
    <source>
        <dbReference type="EMBL" id="MDL5043001.1"/>
    </source>
</evidence>
<keyword evidence="2" id="KW-0804">Transcription</keyword>
<feature type="transmembrane region" description="Helical" evidence="1">
    <location>
        <begin position="12"/>
        <end position="37"/>
    </location>
</feature>
<accession>A0ABT7LQT1</accession>
<name>A0ABT7LQT1_9STRE</name>
<keyword evidence="2" id="KW-0240">DNA-directed RNA polymerase</keyword>
<dbReference type="RefSeq" id="WP_008534486.1">
    <property type="nucleotide sequence ID" value="NZ_JASUZV010000003.1"/>
</dbReference>
<proteinExistence type="predicted"/>
<evidence type="ECO:0000313" key="3">
    <source>
        <dbReference type="Proteomes" id="UP001529255"/>
    </source>
</evidence>